<feature type="region of interest" description="Disordered" evidence="1">
    <location>
        <begin position="400"/>
        <end position="471"/>
    </location>
</feature>
<dbReference type="RefSeq" id="XP_009259855.1">
    <property type="nucleotide sequence ID" value="XM_009261580.1"/>
</dbReference>
<protein>
    <submittedName>
        <fullName evidence="3">Uncharacterized protein</fullName>
    </submittedName>
</protein>
<dbReference type="GeneID" id="20367080"/>
<evidence type="ECO:0000256" key="2">
    <source>
        <dbReference type="SAM" id="SignalP"/>
    </source>
</evidence>
<feature type="compositionally biased region" description="Low complexity" evidence="1">
    <location>
        <begin position="594"/>
        <end position="606"/>
    </location>
</feature>
<feature type="compositionally biased region" description="Polar residues" evidence="1">
    <location>
        <begin position="314"/>
        <end position="325"/>
    </location>
</feature>
<dbReference type="Proteomes" id="UP000007978">
    <property type="component" value="Chromosome 2"/>
</dbReference>
<evidence type="ECO:0000313" key="3">
    <source>
        <dbReference type="EMBL" id="EKJ71359.1"/>
    </source>
</evidence>
<feature type="compositionally biased region" description="Low complexity" evidence="1">
    <location>
        <begin position="368"/>
        <end position="378"/>
    </location>
</feature>
<dbReference type="eggNOG" id="ENOG502S1Y6">
    <property type="taxonomic scope" value="Eukaryota"/>
</dbReference>
<feature type="compositionally biased region" description="Basic and acidic residues" evidence="1">
    <location>
        <begin position="581"/>
        <end position="593"/>
    </location>
</feature>
<dbReference type="Pfam" id="PF15474">
    <property type="entry name" value="MU117"/>
    <property type="match status" value="1"/>
</dbReference>
<proteinExistence type="predicted"/>
<feature type="compositionally biased region" description="Low complexity" evidence="1">
    <location>
        <begin position="569"/>
        <end position="580"/>
    </location>
</feature>
<feature type="compositionally biased region" description="Polar residues" evidence="1">
    <location>
        <begin position="210"/>
        <end position="225"/>
    </location>
</feature>
<organism evidence="3 4">
    <name type="scientific">Fusarium pseudograminearum (strain CS3096)</name>
    <name type="common">Wheat and barley crown-rot fungus</name>
    <dbReference type="NCBI Taxonomy" id="1028729"/>
    <lineage>
        <taxon>Eukaryota</taxon>
        <taxon>Fungi</taxon>
        <taxon>Dikarya</taxon>
        <taxon>Ascomycota</taxon>
        <taxon>Pezizomycotina</taxon>
        <taxon>Sordariomycetes</taxon>
        <taxon>Hypocreomycetidae</taxon>
        <taxon>Hypocreales</taxon>
        <taxon>Nectriaceae</taxon>
        <taxon>Fusarium</taxon>
    </lineage>
</organism>
<feature type="compositionally biased region" description="Low complexity" evidence="1">
    <location>
        <begin position="31"/>
        <end position="41"/>
    </location>
</feature>
<feature type="compositionally biased region" description="Polar residues" evidence="1">
    <location>
        <begin position="258"/>
        <end position="275"/>
    </location>
</feature>
<feature type="compositionally biased region" description="Polar residues" evidence="1">
    <location>
        <begin position="132"/>
        <end position="149"/>
    </location>
</feature>
<dbReference type="EMBL" id="AFNW01000291">
    <property type="protein sequence ID" value="EKJ71359.1"/>
    <property type="molecule type" value="Genomic_DNA"/>
</dbReference>
<feature type="signal peptide" evidence="2">
    <location>
        <begin position="1"/>
        <end position="23"/>
    </location>
</feature>
<comment type="caution">
    <text evidence="3">The sequence shown here is derived from an EMBL/GenBank/DDBJ whole genome shotgun (WGS) entry which is preliminary data.</text>
</comment>
<dbReference type="HOGENOM" id="CLU_330382_0_0_1"/>
<evidence type="ECO:0000313" key="4">
    <source>
        <dbReference type="Proteomes" id="UP000007978"/>
    </source>
</evidence>
<dbReference type="AlphaFoldDB" id="K3VCJ7"/>
<feature type="compositionally biased region" description="Low complexity" evidence="1">
    <location>
        <begin position="618"/>
        <end position="644"/>
    </location>
</feature>
<feature type="region of interest" description="Disordered" evidence="1">
    <location>
        <begin position="31"/>
        <end position="66"/>
    </location>
</feature>
<feature type="compositionally biased region" description="Polar residues" evidence="1">
    <location>
        <begin position="645"/>
        <end position="654"/>
    </location>
</feature>
<feature type="chain" id="PRO_5003869738" evidence="2">
    <location>
        <begin position="24"/>
        <end position="885"/>
    </location>
</feature>
<feature type="compositionally biased region" description="Polar residues" evidence="1">
    <location>
        <begin position="287"/>
        <end position="301"/>
    </location>
</feature>
<evidence type="ECO:0000256" key="1">
    <source>
        <dbReference type="SAM" id="MobiDB-lite"/>
    </source>
</evidence>
<feature type="region of interest" description="Disordered" evidence="1">
    <location>
        <begin position="210"/>
        <end position="379"/>
    </location>
</feature>
<accession>K3VCJ7</accession>
<feature type="compositionally biased region" description="Polar residues" evidence="1">
    <location>
        <begin position="100"/>
        <end position="125"/>
    </location>
</feature>
<feature type="compositionally biased region" description="Low complexity" evidence="1">
    <location>
        <begin position="450"/>
        <end position="469"/>
    </location>
</feature>
<dbReference type="KEGG" id="fpu:FPSE_08462"/>
<feature type="region of interest" description="Disordered" evidence="1">
    <location>
        <begin position="569"/>
        <end position="654"/>
    </location>
</feature>
<dbReference type="InterPro" id="IPR029167">
    <property type="entry name" value="Mug117"/>
</dbReference>
<feature type="region of interest" description="Disordered" evidence="1">
    <location>
        <begin position="99"/>
        <end position="179"/>
    </location>
</feature>
<feature type="compositionally biased region" description="Polar residues" evidence="1">
    <location>
        <begin position="233"/>
        <end position="246"/>
    </location>
</feature>
<keyword evidence="4" id="KW-1185">Reference proteome</keyword>
<feature type="compositionally biased region" description="Basic and acidic residues" evidence="1">
    <location>
        <begin position="433"/>
        <end position="446"/>
    </location>
</feature>
<reference evidence="3 4" key="1">
    <citation type="journal article" date="2012" name="PLoS Pathog.">
        <title>Comparative pathogenomics reveals horizontally acquired novel virulence genes in fungi infecting cereal hosts.</title>
        <authorList>
            <person name="Gardiner D.M."/>
            <person name="McDonald M.C."/>
            <person name="Covarelli L."/>
            <person name="Solomon P.S."/>
            <person name="Rusu A.G."/>
            <person name="Marshall M."/>
            <person name="Kazan K."/>
            <person name="Chakraborty S."/>
            <person name="McDonald B.A."/>
            <person name="Manners J.M."/>
        </authorList>
    </citation>
    <scope>NUCLEOTIDE SEQUENCE [LARGE SCALE GENOMIC DNA]</scope>
    <source>
        <strain evidence="3 4">CS3096</strain>
    </source>
</reference>
<name>K3VCJ7_FUSPC</name>
<feature type="compositionally biased region" description="Gly residues" evidence="1">
    <location>
        <begin position="411"/>
        <end position="424"/>
    </location>
</feature>
<gene>
    <name evidence="3" type="ORF">FPSE_08462</name>
</gene>
<keyword evidence="2" id="KW-0732">Signal</keyword>
<sequence length="885" mass="92864">MQQPWKLRVLALCLATGLSGVSAQEFTTSTYDTTTGTETPTDAGLPVVDPAPSTELALPKTSSRPFLEAPPLEATSEAHVEIGTSSVDDAETSIPVAPHTEQTTSPFESATESVHQQPSTETQTDAIIPPMETQSQQPDTATGISNPIDTATGPVDVADTTTGPIEAPTQPAQTGPVPDTTTDQSLPVIEGTTDIQPPVLSTESTDIIEPTTQINAEPVISSGSTDAAEATASVPTPENTVETTGQAVEPTTEIKPQEPSTEASEIPVESTTQQEAPEHTSQEESPEQTTQSKDTAETTQGVPDPKPTEDKNEGPTQNQPGQTSAPDEPEKTTANPDPTPTEDGIVTGTNGAVVTYVPEQDKDFSDFTGTTTTTDDGGAAIVIFPGGWFWKPSGNLPAGIIPGPPGSIPGPVGGGGGGGGGNGEGDGDDKDEDDKKSTKEEEEKSTAEPSETTAQTTAKSTEATTTSTEGCSAVEIEDCTRTISYYTTDGTLTHTEFGDCPTIASCATGTQATATTTASAEYEEGVEVQIDEADVDIPDDFDGDVSDDTAQRFQEVMDEYWADYGVSTGTETTAEATSTRESTETTSEAKTEETTTTDATTDMTTSVPSTLITMTRNTESSQESSGTTSDGTSSDTITSIASSTEVPTTTTSAHRTYYPCVPHGGPRVATPYCQCETTSDGKQMVATAPLVSNACDAYTEFPASLYTTPPPAPTPTVFNEPYTMTNAGTVLVWESYYLREWKIMGHPVTNTIGLGEASTVSTPVPTATNTNGDGSDICTSIDKNVRNALSGACNSALDQFEDDTVYDKYTGRYAQMGSILKALTFGKASCIVQFSCDDYGIGMKGSDIKKIREDNRDSVGRCGNIYLSNSCKIHLDYCTECNKDN</sequence>
<feature type="compositionally biased region" description="Polar residues" evidence="1">
    <location>
        <begin position="607"/>
        <end position="617"/>
    </location>
</feature>
<dbReference type="OrthoDB" id="3886018at2759"/>